<evidence type="ECO:0000313" key="8">
    <source>
        <dbReference type="EMBL" id="ABD69968.1"/>
    </source>
</evidence>
<dbReference type="STRING" id="338969.Rfer_2246"/>
<feature type="transmembrane region" description="Helical" evidence="6">
    <location>
        <begin position="215"/>
        <end position="237"/>
    </location>
</feature>
<keyword evidence="5 6" id="KW-0472">Membrane</keyword>
<comment type="similarity">
    <text evidence="2">Belongs to the EamA transporter family.</text>
</comment>
<evidence type="ECO:0000256" key="4">
    <source>
        <dbReference type="ARBA" id="ARBA00022989"/>
    </source>
</evidence>
<comment type="subcellular location">
    <subcellularLocation>
        <location evidence="1">Membrane</location>
        <topology evidence="1">Multi-pass membrane protein</topology>
    </subcellularLocation>
</comment>
<accession>Q21W85</accession>
<feature type="transmembrane region" description="Helical" evidence="6">
    <location>
        <begin position="125"/>
        <end position="142"/>
    </location>
</feature>
<feature type="transmembrane region" description="Helical" evidence="6">
    <location>
        <begin position="12"/>
        <end position="32"/>
    </location>
</feature>
<dbReference type="AlphaFoldDB" id="Q21W85"/>
<dbReference type="InterPro" id="IPR000620">
    <property type="entry name" value="EamA_dom"/>
</dbReference>
<dbReference type="InterPro" id="IPR037185">
    <property type="entry name" value="EmrE-like"/>
</dbReference>
<keyword evidence="9" id="KW-1185">Reference proteome</keyword>
<keyword evidence="3 6" id="KW-0812">Transmembrane</keyword>
<dbReference type="HOGENOM" id="CLU_033863_10_0_4"/>
<evidence type="ECO:0000259" key="7">
    <source>
        <dbReference type="Pfam" id="PF00892"/>
    </source>
</evidence>
<evidence type="ECO:0000313" key="9">
    <source>
        <dbReference type="Proteomes" id="UP000008332"/>
    </source>
</evidence>
<proteinExistence type="inferred from homology"/>
<feature type="transmembrane region" description="Helical" evidence="6">
    <location>
        <begin position="185"/>
        <end position="203"/>
    </location>
</feature>
<sequence>MRAHDDRALIRAMPAVFVLIWSTGFIVARYGMPHAPPLKFLVVRYALSIACFLPWIVLARVKWPSHRAQWTHLAVTGIFMHAGYLGGVWAAVKLGMGSGLSSLIVGLQPVLTALWLAAMGGKIAARQWAGLVLGFVGLVLVVSRKFGQGGEADWVNMSLAIGALLSITTGTLYQKRFVTSCDVRTANTVQLGAALLVTLPLALLEVEVMHWNVELVGAVAWSVIALTLGGSSLLYLLIQRGAAASVTSLMYLVPPVTALIAWMLFGESITVLTVIGTLLTAFGVALVVRQPRLVVPVGPD</sequence>
<keyword evidence="4 6" id="KW-1133">Transmembrane helix</keyword>
<dbReference type="PANTHER" id="PTHR32322">
    <property type="entry name" value="INNER MEMBRANE TRANSPORTER"/>
    <property type="match status" value="1"/>
</dbReference>
<dbReference type="SUPFAM" id="SSF103481">
    <property type="entry name" value="Multidrug resistance efflux transporter EmrE"/>
    <property type="match status" value="2"/>
</dbReference>
<name>Q21W85_ALBFT</name>
<evidence type="ECO:0000256" key="1">
    <source>
        <dbReference type="ARBA" id="ARBA00004141"/>
    </source>
</evidence>
<dbReference type="Pfam" id="PF00892">
    <property type="entry name" value="EamA"/>
    <property type="match status" value="2"/>
</dbReference>
<feature type="domain" description="EamA" evidence="7">
    <location>
        <begin position="17"/>
        <end position="142"/>
    </location>
</feature>
<dbReference type="GO" id="GO:0016020">
    <property type="term" value="C:membrane"/>
    <property type="evidence" value="ECO:0007669"/>
    <property type="project" value="UniProtKB-SubCell"/>
</dbReference>
<feature type="transmembrane region" description="Helical" evidence="6">
    <location>
        <begin position="98"/>
        <end position="118"/>
    </location>
</feature>
<feature type="transmembrane region" description="Helical" evidence="6">
    <location>
        <begin position="271"/>
        <end position="288"/>
    </location>
</feature>
<dbReference type="EMBL" id="CP000267">
    <property type="protein sequence ID" value="ABD69968.1"/>
    <property type="molecule type" value="Genomic_DNA"/>
</dbReference>
<gene>
    <name evidence="8" type="ordered locus">Rfer_2246</name>
</gene>
<feature type="transmembrane region" description="Helical" evidence="6">
    <location>
        <begin position="38"/>
        <end position="58"/>
    </location>
</feature>
<reference evidence="9" key="1">
    <citation type="submission" date="2006-02" db="EMBL/GenBank/DDBJ databases">
        <title>Complete sequence of chromosome of Rhodoferax ferrireducens DSM 15236.</title>
        <authorList>
            <person name="Copeland A."/>
            <person name="Lucas S."/>
            <person name="Lapidus A."/>
            <person name="Barry K."/>
            <person name="Detter J.C."/>
            <person name="Glavina del Rio T."/>
            <person name="Hammon N."/>
            <person name="Israni S."/>
            <person name="Pitluck S."/>
            <person name="Brettin T."/>
            <person name="Bruce D."/>
            <person name="Han C."/>
            <person name="Tapia R."/>
            <person name="Gilna P."/>
            <person name="Kiss H."/>
            <person name="Schmutz J."/>
            <person name="Larimer F."/>
            <person name="Land M."/>
            <person name="Kyrpides N."/>
            <person name="Ivanova N."/>
            <person name="Richardson P."/>
        </authorList>
    </citation>
    <scope>NUCLEOTIDE SEQUENCE [LARGE SCALE GENOMIC DNA]</scope>
    <source>
        <strain evidence="9">ATCC BAA-621 / DSM 15236 / T118</strain>
    </source>
</reference>
<feature type="transmembrane region" description="Helical" evidence="6">
    <location>
        <begin position="154"/>
        <end position="173"/>
    </location>
</feature>
<dbReference type="PANTHER" id="PTHR32322:SF2">
    <property type="entry name" value="EAMA DOMAIN-CONTAINING PROTEIN"/>
    <property type="match status" value="1"/>
</dbReference>
<organism evidence="8 9">
    <name type="scientific">Albidiferax ferrireducens (strain ATCC BAA-621 / DSM 15236 / T118)</name>
    <name type="common">Rhodoferax ferrireducens</name>
    <dbReference type="NCBI Taxonomy" id="338969"/>
    <lineage>
        <taxon>Bacteria</taxon>
        <taxon>Pseudomonadati</taxon>
        <taxon>Pseudomonadota</taxon>
        <taxon>Betaproteobacteria</taxon>
        <taxon>Burkholderiales</taxon>
        <taxon>Comamonadaceae</taxon>
        <taxon>Rhodoferax</taxon>
    </lineage>
</organism>
<feature type="domain" description="EamA" evidence="7">
    <location>
        <begin position="158"/>
        <end position="288"/>
    </location>
</feature>
<dbReference type="eggNOG" id="COG0697">
    <property type="taxonomic scope" value="Bacteria"/>
</dbReference>
<evidence type="ECO:0000256" key="6">
    <source>
        <dbReference type="SAM" id="Phobius"/>
    </source>
</evidence>
<evidence type="ECO:0000256" key="5">
    <source>
        <dbReference type="ARBA" id="ARBA00023136"/>
    </source>
</evidence>
<dbReference type="InterPro" id="IPR050638">
    <property type="entry name" value="AA-Vitamin_Transporters"/>
</dbReference>
<evidence type="ECO:0000256" key="3">
    <source>
        <dbReference type="ARBA" id="ARBA00022692"/>
    </source>
</evidence>
<protein>
    <recommendedName>
        <fullName evidence="7">EamA domain-containing protein</fullName>
    </recommendedName>
</protein>
<dbReference type="Proteomes" id="UP000008332">
    <property type="component" value="Chromosome"/>
</dbReference>
<evidence type="ECO:0000256" key="2">
    <source>
        <dbReference type="ARBA" id="ARBA00007362"/>
    </source>
</evidence>
<feature type="transmembrane region" description="Helical" evidence="6">
    <location>
        <begin position="70"/>
        <end position="92"/>
    </location>
</feature>
<feature type="transmembrane region" description="Helical" evidence="6">
    <location>
        <begin position="249"/>
        <end position="265"/>
    </location>
</feature>
<dbReference type="KEGG" id="rfr:Rfer_2246"/>